<dbReference type="Proteomes" id="UP000289329">
    <property type="component" value="Segment"/>
</dbReference>
<evidence type="ECO:0000313" key="3">
    <source>
        <dbReference type="Proteomes" id="UP000289329"/>
    </source>
</evidence>
<gene>
    <name evidence="2" type="primary">63</name>
    <name evidence="2" type="ORF">SEA_IDYN_63</name>
</gene>
<dbReference type="GeneID" id="65118991"/>
<proteinExistence type="predicted"/>
<evidence type="ECO:0000313" key="2">
    <source>
        <dbReference type="EMBL" id="QAY17411.1"/>
    </source>
</evidence>
<sequence length="286" mass="31559">MGIKLKLNIGAEAAKVEAVTGFKNYTGPTPPVGVYGAVIKQLQIKPTKAGDKTMLVAIVEFDAPKTHENEKYNGYSIFHRLVIPESMEDDYVDLQVGQINRLLDAISGDEKLRSVFWGGSAVLDDKGEKITKLGKFSLAGKGFKGIPVVVSTKNDSYVVKEKVDGKIEKKTVRQLRINDIYPSDHEVPASGADEEIIEDDDVDTDDIIVEDDSADETADVEPDDDSDEDDSDEDDSDDDDSDDDVDYVDEDSDEDGYVAEDDEDEDEPEPEPEPKKTTGRKRRSAF</sequence>
<keyword evidence="3" id="KW-1185">Reference proteome</keyword>
<dbReference type="RefSeq" id="YP_010101279.1">
    <property type="nucleotide sequence ID" value="NC_055789.1"/>
</dbReference>
<reference evidence="2 3" key="1">
    <citation type="submission" date="2019-01" db="EMBL/GenBank/DDBJ databases">
        <authorList>
            <person name="Gales J.M."/>
            <person name="Amanuel B.M."/>
            <person name="Anspach C.J."/>
            <person name="Chiquito R.J."/>
            <person name="Hall J.T."/>
            <person name="Hotaki K."/>
            <person name="Lozano B."/>
            <person name="Aloor H.L."/>
            <person name="Leadon S.A."/>
            <person name="Fogarty M.P."/>
            <person name="Washington J.M."/>
            <person name="Garlena R.A."/>
            <person name="Russell D.A."/>
            <person name="Pope W.H."/>
            <person name="Jacobs-Sera D."/>
            <person name="Hatfull G.F."/>
        </authorList>
    </citation>
    <scope>NUCLEOTIDE SEQUENCE [LARGE SCALE GENOMIC DNA]</scope>
</reference>
<feature type="compositionally biased region" description="Basic residues" evidence="1">
    <location>
        <begin position="277"/>
        <end position="286"/>
    </location>
</feature>
<dbReference type="EMBL" id="MK433272">
    <property type="protein sequence ID" value="QAY17411.1"/>
    <property type="molecule type" value="Genomic_DNA"/>
</dbReference>
<protein>
    <submittedName>
        <fullName evidence="2">Uncharacterized protein</fullName>
    </submittedName>
</protein>
<feature type="region of interest" description="Disordered" evidence="1">
    <location>
        <begin position="182"/>
        <end position="286"/>
    </location>
</feature>
<dbReference type="KEGG" id="vg:65118991"/>
<accession>A0A411CUF8</accession>
<evidence type="ECO:0000256" key="1">
    <source>
        <dbReference type="SAM" id="MobiDB-lite"/>
    </source>
</evidence>
<organism evidence="2 3">
    <name type="scientific">Gordonia phage IDyn</name>
    <dbReference type="NCBI Taxonomy" id="2510506"/>
    <lineage>
        <taxon>Viruses</taxon>
        <taxon>Duplodnaviria</taxon>
        <taxon>Heunggongvirae</taxon>
        <taxon>Uroviricota</taxon>
        <taxon>Caudoviricetes</taxon>
        <taxon>Zierdtviridae</taxon>
        <taxon>Emilbogenvirinae</taxon>
        <taxon>Sukkupivirus</taxon>
        <taxon>Sukkupivirus idyn</taxon>
    </lineage>
</organism>
<name>A0A411CUF8_9CAUD</name>
<feature type="compositionally biased region" description="Acidic residues" evidence="1">
    <location>
        <begin position="192"/>
        <end position="271"/>
    </location>
</feature>